<evidence type="ECO:0000256" key="1">
    <source>
        <dbReference type="SAM" id="MobiDB-lite"/>
    </source>
</evidence>
<keyword evidence="5" id="KW-1185">Reference proteome</keyword>
<protein>
    <recommendedName>
        <fullName evidence="3">C2H2-type domain-containing protein</fullName>
    </recommendedName>
</protein>
<feature type="region of interest" description="Disordered" evidence="1">
    <location>
        <begin position="116"/>
        <end position="138"/>
    </location>
</feature>
<evidence type="ECO:0000259" key="3">
    <source>
        <dbReference type="Pfam" id="PF12874"/>
    </source>
</evidence>
<proteinExistence type="predicted"/>
<dbReference type="InterPro" id="IPR013087">
    <property type="entry name" value="Znf_C2H2_type"/>
</dbReference>
<dbReference type="PANTHER" id="PTHR47487:SF14">
    <property type="entry name" value="U1-TYPE DOMAIN-CONTAINING PROTEIN"/>
    <property type="match status" value="1"/>
</dbReference>
<name>A0A9Q1RT82_9SOLA</name>
<comment type="caution">
    <text evidence="4">The sequence shown here is derived from an EMBL/GenBank/DDBJ whole genome shotgun (WGS) entry which is preliminary data.</text>
</comment>
<dbReference type="PANTHER" id="PTHR47487">
    <property type="entry name" value="OS06G0651300 PROTEIN-RELATED"/>
    <property type="match status" value="1"/>
</dbReference>
<dbReference type="Proteomes" id="UP001152561">
    <property type="component" value="Unassembled WGS sequence"/>
</dbReference>
<dbReference type="OrthoDB" id="1300782at2759"/>
<evidence type="ECO:0000313" key="4">
    <source>
        <dbReference type="EMBL" id="KAJ8571108.1"/>
    </source>
</evidence>
<reference evidence="5" key="1">
    <citation type="journal article" date="2023" name="Proc. Natl. Acad. Sci. U.S.A.">
        <title>Genomic and structural basis for evolution of tropane alkaloid biosynthesis.</title>
        <authorList>
            <person name="Wanga Y.-J."/>
            <person name="Taina T."/>
            <person name="Yua J.-Y."/>
            <person name="Lia J."/>
            <person name="Xua B."/>
            <person name="Chenc J."/>
            <person name="D'Auriad J.C."/>
            <person name="Huanga J.-P."/>
            <person name="Huanga S.-X."/>
        </authorList>
    </citation>
    <scope>NUCLEOTIDE SEQUENCE [LARGE SCALE GENOMIC DNA]</scope>
    <source>
        <strain evidence="5">cv. KIB-2019</strain>
    </source>
</reference>
<organism evidence="4 5">
    <name type="scientific">Anisodus acutangulus</name>
    <dbReference type="NCBI Taxonomy" id="402998"/>
    <lineage>
        <taxon>Eukaryota</taxon>
        <taxon>Viridiplantae</taxon>
        <taxon>Streptophyta</taxon>
        <taxon>Embryophyta</taxon>
        <taxon>Tracheophyta</taxon>
        <taxon>Spermatophyta</taxon>
        <taxon>Magnoliopsida</taxon>
        <taxon>eudicotyledons</taxon>
        <taxon>Gunneridae</taxon>
        <taxon>Pentapetalae</taxon>
        <taxon>asterids</taxon>
        <taxon>lamiids</taxon>
        <taxon>Solanales</taxon>
        <taxon>Solanaceae</taxon>
        <taxon>Solanoideae</taxon>
        <taxon>Hyoscyameae</taxon>
        <taxon>Anisodus</taxon>
    </lineage>
</organism>
<dbReference type="AlphaFoldDB" id="A0A9Q1RT82"/>
<accession>A0A9Q1RT82</accession>
<dbReference type="Gene3D" id="3.30.160.60">
    <property type="entry name" value="Classic Zinc Finger"/>
    <property type="match status" value="1"/>
</dbReference>
<feature type="domain" description="C2H2-type" evidence="3">
    <location>
        <begin position="56"/>
        <end position="76"/>
    </location>
</feature>
<dbReference type="Pfam" id="PF12874">
    <property type="entry name" value="zf-met"/>
    <property type="match status" value="1"/>
</dbReference>
<dbReference type="EMBL" id="JAJAGQ010000002">
    <property type="protein sequence ID" value="KAJ8571108.1"/>
    <property type="molecule type" value="Genomic_DNA"/>
</dbReference>
<evidence type="ECO:0000313" key="5">
    <source>
        <dbReference type="Proteomes" id="UP001152561"/>
    </source>
</evidence>
<keyword evidence="2" id="KW-0732">Signal</keyword>
<gene>
    <name evidence="4" type="ORF">K7X08_038080</name>
</gene>
<sequence>MMFFFAIIILLFQTRILSNLLTTALLSISISGKPIEFIKAASNGLISFVNEWRRALCQVSATNQDGLNNHLQGKKHKHKEAALREQKDEKNCSIGFFQKKPKFIQLVESCDDMIPEKKSEEGSSGTNDNDPPSLLINDSADEKQNSMEHENRGFKFWYETCNIGTTSIELMETRRTGKKHARQLQQLIGKDKQC</sequence>
<feature type="signal peptide" evidence="2">
    <location>
        <begin position="1"/>
        <end position="18"/>
    </location>
</feature>
<evidence type="ECO:0000256" key="2">
    <source>
        <dbReference type="SAM" id="SignalP"/>
    </source>
</evidence>
<feature type="chain" id="PRO_5040447143" description="C2H2-type domain-containing protein" evidence="2">
    <location>
        <begin position="19"/>
        <end position="194"/>
    </location>
</feature>